<dbReference type="RefSeq" id="WP_344023190.1">
    <property type="nucleotide sequence ID" value="NZ_BAAAJK010000011.1"/>
</dbReference>
<keyword evidence="1" id="KW-1133">Transmembrane helix</keyword>
<dbReference type="Proteomes" id="UP001501414">
    <property type="component" value="Unassembled WGS sequence"/>
</dbReference>
<feature type="transmembrane region" description="Helical" evidence="1">
    <location>
        <begin position="94"/>
        <end position="113"/>
    </location>
</feature>
<name>A0ABN1XV20_9PSEU</name>
<keyword evidence="1" id="KW-0472">Membrane</keyword>
<accession>A0ABN1XV20</accession>
<keyword evidence="1" id="KW-0812">Transmembrane</keyword>
<evidence type="ECO:0000256" key="1">
    <source>
        <dbReference type="SAM" id="Phobius"/>
    </source>
</evidence>
<proteinExistence type="predicted"/>
<organism evidence="2 3">
    <name type="scientific">Pseudonocardia kongjuensis</name>
    <dbReference type="NCBI Taxonomy" id="102227"/>
    <lineage>
        <taxon>Bacteria</taxon>
        <taxon>Bacillati</taxon>
        <taxon>Actinomycetota</taxon>
        <taxon>Actinomycetes</taxon>
        <taxon>Pseudonocardiales</taxon>
        <taxon>Pseudonocardiaceae</taxon>
        <taxon>Pseudonocardia</taxon>
    </lineage>
</organism>
<evidence type="ECO:0000313" key="2">
    <source>
        <dbReference type="EMBL" id="GAA1390853.1"/>
    </source>
</evidence>
<keyword evidence="3" id="KW-1185">Reference proteome</keyword>
<gene>
    <name evidence="2" type="ORF">GCM10009613_32340</name>
</gene>
<evidence type="ECO:0000313" key="3">
    <source>
        <dbReference type="Proteomes" id="UP001501414"/>
    </source>
</evidence>
<protein>
    <recommendedName>
        <fullName evidence="4">Transmembrane protein</fullName>
    </recommendedName>
</protein>
<feature type="transmembrane region" description="Helical" evidence="1">
    <location>
        <begin position="54"/>
        <end position="73"/>
    </location>
</feature>
<comment type="caution">
    <text evidence="2">The sequence shown here is derived from an EMBL/GenBank/DDBJ whole genome shotgun (WGS) entry which is preliminary data.</text>
</comment>
<evidence type="ECO:0008006" key="4">
    <source>
        <dbReference type="Google" id="ProtNLM"/>
    </source>
</evidence>
<sequence>MSGTPELDQVAEARRRLSVHAELPRTYWALYGIALVLIAGIPIWASYLPGGLPGVQWALLVVALAAAAHAVIGRRRSGVHLPRRIGAYPGARRLWLAVLVATVAGLVGIQLLVANGLRPAALVLLVVVAVAVFLGQVRIRSRMRDDIAAGRVTP</sequence>
<dbReference type="EMBL" id="BAAAJK010000011">
    <property type="protein sequence ID" value="GAA1390853.1"/>
    <property type="molecule type" value="Genomic_DNA"/>
</dbReference>
<feature type="transmembrane region" description="Helical" evidence="1">
    <location>
        <begin position="119"/>
        <end position="137"/>
    </location>
</feature>
<feature type="transmembrane region" description="Helical" evidence="1">
    <location>
        <begin position="26"/>
        <end position="48"/>
    </location>
</feature>
<reference evidence="2 3" key="1">
    <citation type="journal article" date="2019" name="Int. J. Syst. Evol. Microbiol.">
        <title>The Global Catalogue of Microorganisms (GCM) 10K type strain sequencing project: providing services to taxonomists for standard genome sequencing and annotation.</title>
        <authorList>
            <consortium name="The Broad Institute Genomics Platform"/>
            <consortium name="The Broad Institute Genome Sequencing Center for Infectious Disease"/>
            <person name="Wu L."/>
            <person name="Ma J."/>
        </authorList>
    </citation>
    <scope>NUCLEOTIDE SEQUENCE [LARGE SCALE GENOMIC DNA]</scope>
    <source>
        <strain evidence="2 3">JCM 11896</strain>
    </source>
</reference>